<dbReference type="Gene3D" id="2.40.10.350">
    <property type="entry name" value="Rod shape-determining protein MreC, domain 2"/>
    <property type="match status" value="1"/>
</dbReference>
<comment type="similarity">
    <text evidence="1">Belongs to the MreC family.</text>
</comment>
<name>A0A9D6LUH9_9BACT</name>
<proteinExistence type="inferred from homology"/>
<evidence type="ECO:0000313" key="8">
    <source>
        <dbReference type="Proteomes" id="UP000808388"/>
    </source>
</evidence>
<sequence>MQHRSNGRWIFLGLLGVVVMSILVFAPVRRFSTSAVSKIFSPIVRPFHLAGTWVRGGMIRLSAWEGAIANQDAIEHLAVDKAVFESLKKENADFRALLAIRASTKRNGEYAEVTGGFHEDRDEYITIATSGEIPEGSVVLSPSGILIGIVRTSTADQATVRLISSPSETVTVSILPANAEGVLVGDNNGEYQISLIPGSAQVHTGDPVLSAGRNENILPGTLIGYVAEALYVSGDTFLSVRAKVPLDAMNLDHVFVIE</sequence>
<evidence type="ECO:0000256" key="5">
    <source>
        <dbReference type="SAM" id="Phobius"/>
    </source>
</evidence>
<dbReference type="Proteomes" id="UP000808388">
    <property type="component" value="Unassembled WGS sequence"/>
</dbReference>
<dbReference type="AlphaFoldDB" id="A0A9D6LUH9"/>
<feature type="domain" description="Rod shape-determining protein MreC beta-barrel core" evidence="6">
    <location>
        <begin position="129"/>
        <end position="258"/>
    </location>
</feature>
<accession>A0A9D6LUH9</accession>
<dbReference type="InterPro" id="IPR042175">
    <property type="entry name" value="Cell/Rod_MreC_2"/>
</dbReference>
<evidence type="ECO:0000259" key="6">
    <source>
        <dbReference type="Pfam" id="PF04085"/>
    </source>
</evidence>
<organism evidence="7 8">
    <name type="scientific">Candidatus Sungiibacteriota bacterium</name>
    <dbReference type="NCBI Taxonomy" id="2750080"/>
    <lineage>
        <taxon>Bacteria</taxon>
        <taxon>Candidatus Sungiibacteriota</taxon>
    </lineage>
</organism>
<keyword evidence="5" id="KW-0472">Membrane</keyword>
<dbReference type="InterPro" id="IPR007221">
    <property type="entry name" value="MreC"/>
</dbReference>
<dbReference type="Pfam" id="PF04085">
    <property type="entry name" value="MreC"/>
    <property type="match status" value="1"/>
</dbReference>
<dbReference type="Gene3D" id="2.40.10.340">
    <property type="entry name" value="Rod shape-determining protein MreC, domain 1"/>
    <property type="match status" value="1"/>
</dbReference>
<feature type="transmembrane region" description="Helical" evidence="5">
    <location>
        <begin position="9"/>
        <end position="28"/>
    </location>
</feature>
<evidence type="ECO:0000256" key="2">
    <source>
        <dbReference type="ARBA" id="ARBA00013855"/>
    </source>
</evidence>
<evidence type="ECO:0000256" key="1">
    <source>
        <dbReference type="ARBA" id="ARBA00009369"/>
    </source>
</evidence>
<dbReference type="PANTHER" id="PTHR34138:SF1">
    <property type="entry name" value="CELL SHAPE-DETERMINING PROTEIN MREC"/>
    <property type="match status" value="1"/>
</dbReference>
<comment type="caution">
    <text evidence="7">The sequence shown here is derived from an EMBL/GenBank/DDBJ whole genome shotgun (WGS) entry which is preliminary data.</text>
</comment>
<evidence type="ECO:0000313" key="7">
    <source>
        <dbReference type="EMBL" id="MBI3627875.1"/>
    </source>
</evidence>
<evidence type="ECO:0000256" key="3">
    <source>
        <dbReference type="ARBA" id="ARBA00022960"/>
    </source>
</evidence>
<keyword evidence="5" id="KW-0812">Transmembrane</keyword>
<gene>
    <name evidence="7" type="ORF">HY220_04020</name>
</gene>
<dbReference type="EMBL" id="JACQCQ010000013">
    <property type="protein sequence ID" value="MBI3627875.1"/>
    <property type="molecule type" value="Genomic_DNA"/>
</dbReference>
<dbReference type="GO" id="GO:0008360">
    <property type="term" value="P:regulation of cell shape"/>
    <property type="evidence" value="ECO:0007669"/>
    <property type="project" value="UniProtKB-KW"/>
</dbReference>
<dbReference type="InterPro" id="IPR055342">
    <property type="entry name" value="MreC_beta-barrel_core"/>
</dbReference>
<evidence type="ECO:0000256" key="4">
    <source>
        <dbReference type="ARBA" id="ARBA00032089"/>
    </source>
</evidence>
<dbReference type="InterPro" id="IPR042177">
    <property type="entry name" value="Cell/Rod_1"/>
</dbReference>
<keyword evidence="5" id="KW-1133">Transmembrane helix</keyword>
<dbReference type="GO" id="GO:0005886">
    <property type="term" value="C:plasma membrane"/>
    <property type="evidence" value="ECO:0007669"/>
    <property type="project" value="TreeGrafter"/>
</dbReference>
<protein>
    <recommendedName>
        <fullName evidence="2">Cell shape-determining protein MreC</fullName>
    </recommendedName>
    <alternativeName>
        <fullName evidence="4">Cell shape protein MreC</fullName>
    </alternativeName>
</protein>
<reference evidence="7" key="1">
    <citation type="submission" date="2020-07" db="EMBL/GenBank/DDBJ databases">
        <title>Huge and variable diversity of episymbiotic CPR bacteria and DPANN archaea in groundwater ecosystems.</title>
        <authorList>
            <person name="He C.Y."/>
            <person name="Keren R."/>
            <person name="Whittaker M."/>
            <person name="Farag I.F."/>
            <person name="Doudna J."/>
            <person name="Cate J.H.D."/>
            <person name="Banfield J.F."/>
        </authorList>
    </citation>
    <scope>NUCLEOTIDE SEQUENCE</scope>
    <source>
        <strain evidence="7">NC_groundwater_972_Pr1_S-0.2um_49_27</strain>
    </source>
</reference>
<dbReference type="PANTHER" id="PTHR34138">
    <property type="entry name" value="CELL SHAPE-DETERMINING PROTEIN MREC"/>
    <property type="match status" value="1"/>
</dbReference>
<keyword evidence="3" id="KW-0133">Cell shape</keyword>